<organism evidence="2 3">
    <name type="scientific">Gimesia maris</name>
    <dbReference type="NCBI Taxonomy" id="122"/>
    <lineage>
        <taxon>Bacteria</taxon>
        <taxon>Pseudomonadati</taxon>
        <taxon>Planctomycetota</taxon>
        <taxon>Planctomycetia</taxon>
        <taxon>Planctomycetales</taxon>
        <taxon>Planctomycetaceae</taxon>
        <taxon>Gimesia</taxon>
    </lineage>
</organism>
<keyword evidence="3" id="KW-1185">Reference proteome</keyword>
<feature type="domain" description="SecDF P1 head subdomain" evidence="1">
    <location>
        <begin position="86"/>
        <end position="174"/>
    </location>
</feature>
<dbReference type="Gene3D" id="3.30.1360.200">
    <property type="match status" value="1"/>
</dbReference>
<reference evidence="2 3" key="1">
    <citation type="submission" date="2019-08" db="EMBL/GenBank/DDBJ databases">
        <title>Deep-cultivation of Planctomycetes and their phenomic and genomic characterization uncovers novel biology.</title>
        <authorList>
            <person name="Wiegand S."/>
            <person name="Jogler M."/>
            <person name="Boedeker C."/>
            <person name="Pinto D."/>
            <person name="Vollmers J."/>
            <person name="Rivas-Marin E."/>
            <person name="Kohn T."/>
            <person name="Peeters S.H."/>
            <person name="Heuer A."/>
            <person name="Rast P."/>
            <person name="Oberbeckmann S."/>
            <person name="Bunk B."/>
            <person name="Jeske O."/>
            <person name="Meyerdierks A."/>
            <person name="Storesund J.E."/>
            <person name="Kallscheuer N."/>
            <person name="Luecker S."/>
            <person name="Lage O.M."/>
            <person name="Pohl T."/>
            <person name="Merkel B.J."/>
            <person name="Hornburger P."/>
            <person name="Mueller R.-W."/>
            <person name="Bruemmer F."/>
            <person name="Labrenz M."/>
            <person name="Spormann A.M."/>
            <person name="Op den Camp H."/>
            <person name="Overmann J."/>
            <person name="Amann R."/>
            <person name="Jetten M.S.M."/>
            <person name="Mascher T."/>
            <person name="Medema M.H."/>
            <person name="Devos D.P."/>
            <person name="Kaster A.-K."/>
            <person name="Ovreas L."/>
            <person name="Rohde M."/>
            <person name="Galperin M.Y."/>
            <person name="Jogler C."/>
        </authorList>
    </citation>
    <scope>NUCLEOTIDE SEQUENCE [LARGE SCALE GENOMIC DNA]</scope>
    <source>
        <strain evidence="2 3">DSM 8797</strain>
    </source>
</reference>
<dbReference type="Proteomes" id="UP000322887">
    <property type="component" value="Chromosome"/>
</dbReference>
<sequence>MCQLIIDTIPDRFRMNLILLINSYPSLDLYFCEILMLKTIALFAVLVSFLLYPGEQLHAQESAPQLEFRLADDTETTGWQKMEVRGSDKTVFVSNEVSLHGGHIEKVSFYKDLNGNPSVGLTLTEDGAKVMKETTSKNQNKKLAILLNGKVINAPTIRSTIAKEVQITGRFDKDDLLTFFHAIVLRELPASDG</sequence>
<protein>
    <submittedName>
        <fullName evidence="2">Preprotein translocase subunit SecD</fullName>
    </submittedName>
</protein>
<dbReference type="EMBL" id="CP042910">
    <property type="protein sequence ID" value="QEG19499.1"/>
    <property type="molecule type" value="Genomic_DNA"/>
</dbReference>
<dbReference type="Pfam" id="PF22599">
    <property type="entry name" value="SecDF_P1_head"/>
    <property type="match status" value="1"/>
</dbReference>
<evidence type="ECO:0000259" key="1">
    <source>
        <dbReference type="Pfam" id="PF22599"/>
    </source>
</evidence>
<name>A0ABX5YUK9_9PLAN</name>
<proteinExistence type="predicted"/>
<accession>A0ABX5YUK9</accession>
<evidence type="ECO:0000313" key="3">
    <source>
        <dbReference type="Proteomes" id="UP000322887"/>
    </source>
</evidence>
<dbReference type="InterPro" id="IPR054384">
    <property type="entry name" value="SecDF_P1_head"/>
</dbReference>
<evidence type="ECO:0000313" key="2">
    <source>
        <dbReference type="EMBL" id="QEG19499.1"/>
    </source>
</evidence>
<gene>
    <name evidence="2" type="ORF">GmarT_53990</name>
</gene>